<keyword evidence="3" id="KW-0175">Coiled coil</keyword>
<evidence type="ECO:0000259" key="6">
    <source>
        <dbReference type="Pfam" id="PF02465"/>
    </source>
</evidence>
<comment type="function">
    <text evidence="5">Required for morphogenesis and for the elongation of the flagellar filament by facilitating polymerization of the flagellin monomers at the tip of growing filament. Forms a capping structure, which prevents flagellin subunits (transported through the central channel of the flagellum) from leaking out without polymerization at the distal end.</text>
</comment>
<dbReference type="InterPro" id="IPR040026">
    <property type="entry name" value="FliD"/>
</dbReference>
<sequence length="455" mass="51607">MAGEIYYPNITGAFDWGTLLDGLLRLESVRIQRLEAKKKQVDKTLSALKELKNTLVDLYNFTSGIDQKSWFSKKTFEVSNPDVADITVISNDIPEYTASATVNKVAQIEIIHFSRVFSDPNEQFDPSNPDKVYSLELIYNGYSTKTITFKGSDTLQALIDKINNDPDVGKYIHAYTMYVGNGYQFALMEKDVKASSYESTAGGPYSFGSLQEVLGDYYIIQGAQNSELQVGNQTFTDPGYTFTNILPGLKVRVKKTGNFTVTIKKDYEGIAKVFKDFVEKVNAVISKINSLTKITTEGDKVSAPTVSDYELKELKIRLQRLFFPLMEDPNAGKYNIVDFNENDGTVQINLAELQKFLEETPKENWKVLYDIVQKAKDLSDLAINTAYVASLIRGYRDIEDRLTEKIDYYQQYITEKEDYLKRRFARLESYIAGLQNIQAKINSILTAQMLLTLRG</sequence>
<dbReference type="AlphaFoldDB" id="A0A9D1CGP1"/>
<feature type="domain" description="Flagellar hook-associated protein 2 N-terminal" evidence="6">
    <location>
        <begin position="14"/>
        <end position="107"/>
    </location>
</feature>
<dbReference type="Pfam" id="PF07195">
    <property type="entry name" value="FliD_C"/>
    <property type="match status" value="1"/>
</dbReference>
<evidence type="ECO:0000313" key="9">
    <source>
        <dbReference type="Proteomes" id="UP000606463"/>
    </source>
</evidence>
<dbReference type="InterPro" id="IPR003481">
    <property type="entry name" value="FliD_N"/>
</dbReference>
<evidence type="ECO:0000256" key="3">
    <source>
        <dbReference type="ARBA" id="ARBA00023054"/>
    </source>
</evidence>
<dbReference type="PANTHER" id="PTHR30288">
    <property type="entry name" value="FLAGELLAR CAP/ASSEMBLY PROTEIN FLID"/>
    <property type="match status" value="1"/>
</dbReference>
<dbReference type="PANTHER" id="PTHR30288:SF0">
    <property type="entry name" value="FLAGELLAR HOOK-ASSOCIATED PROTEIN 2"/>
    <property type="match status" value="1"/>
</dbReference>
<gene>
    <name evidence="8" type="ORF">EYH37_05195</name>
</gene>
<evidence type="ECO:0000259" key="7">
    <source>
        <dbReference type="Pfam" id="PF07195"/>
    </source>
</evidence>
<dbReference type="GO" id="GO:0005576">
    <property type="term" value="C:extracellular region"/>
    <property type="evidence" value="ECO:0007669"/>
    <property type="project" value="UniProtKB-SubCell"/>
</dbReference>
<dbReference type="GO" id="GO:0009421">
    <property type="term" value="C:bacterial-type flagellum filament cap"/>
    <property type="evidence" value="ECO:0007669"/>
    <property type="project" value="InterPro"/>
</dbReference>
<dbReference type="InterPro" id="IPR010809">
    <property type="entry name" value="FliD_C"/>
</dbReference>
<evidence type="ECO:0000256" key="2">
    <source>
        <dbReference type="ARBA" id="ARBA00011255"/>
    </source>
</evidence>
<dbReference type="EMBL" id="DQVE01000053">
    <property type="protein sequence ID" value="HIP98738.1"/>
    <property type="molecule type" value="Genomic_DNA"/>
</dbReference>
<evidence type="ECO:0000256" key="4">
    <source>
        <dbReference type="ARBA" id="ARBA00023143"/>
    </source>
</evidence>
<keyword evidence="5" id="KW-0964">Secreted</keyword>
<dbReference type="Pfam" id="PF02465">
    <property type="entry name" value="FliD_N"/>
    <property type="match status" value="1"/>
</dbReference>
<dbReference type="GO" id="GO:0009424">
    <property type="term" value="C:bacterial-type flagellum hook"/>
    <property type="evidence" value="ECO:0007669"/>
    <property type="project" value="UniProtKB-UniRule"/>
</dbReference>
<name>A0A9D1CGP1_AQUAO</name>
<comment type="caution">
    <text evidence="8">The sequence shown here is derived from an EMBL/GenBank/DDBJ whole genome shotgun (WGS) entry which is preliminary data.</text>
</comment>
<comment type="similarity">
    <text evidence="1 5">Belongs to the FliD family.</text>
</comment>
<accession>A0A9D1CGP1</accession>
<proteinExistence type="inferred from homology"/>
<keyword evidence="4 5" id="KW-0975">Bacterial flagellum</keyword>
<evidence type="ECO:0000313" key="8">
    <source>
        <dbReference type="EMBL" id="HIP98738.1"/>
    </source>
</evidence>
<evidence type="ECO:0000256" key="5">
    <source>
        <dbReference type="RuleBase" id="RU362066"/>
    </source>
</evidence>
<reference evidence="8" key="1">
    <citation type="journal article" date="2020" name="ISME J.">
        <title>Gammaproteobacteria mediating utilization of methyl-, sulfur- and petroleum organic compounds in deep ocean hydrothermal plumes.</title>
        <authorList>
            <person name="Zhou Z."/>
            <person name="Liu Y."/>
            <person name="Pan J."/>
            <person name="Cron B.R."/>
            <person name="Toner B.M."/>
            <person name="Anantharaman K."/>
            <person name="Breier J.A."/>
            <person name="Dick G.J."/>
            <person name="Li M."/>
        </authorList>
    </citation>
    <scope>NUCLEOTIDE SEQUENCE</scope>
    <source>
        <strain evidence="8">SZUA-1501</strain>
    </source>
</reference>
<dbReference type="Proteomes" id="UP000606463">
    <property type="component" value="Unassembled WGS sequence"/>
</dbReference>
<feature type="domain" description="Flagellar hook-associated protein 2 C-terminal" evidence="7">
    <location>
        <begin position="223"/>
        <end position="435"/>
    </location>
</feature>
<dbReference type="GO" id="GO:0071973">
    <property type="term" value="P:bacterial-type flagellum-dependent cell motility"/>
    <property type="evidence" value="ECO:0007669"/>
    <property type="project" value="TreeGrafter"/>
</dbReference>
<comment type="subcellular location">
    <subcellularLocation>
        <location evidence="5">Secreted</location>
    </subcellularLocation>
    <subcellularLocation>
        <location evidence="5">Bacterial flagellum</location>
    </subcellularLocation>
</comment>
<dbReference type="GO" id="GO:0007155">
    <property type="term" value="P:cell adhesion"/>
    <property type="evidence" value="ECO:0007669"/>
    <property type="project" value="InterPro"/>
</dbReference>
<evidence type="ECO:0000256" key="1">
    <source>
        <dbReference type="ARBA" id="ARBA00009764"/>
    </source>
</evidence>
<protein>
    <recommendedName>
        <fullName evidence="5">Flagellar hook-associated protein 2</fullName>
        <shortName evidence="5">HAP2</shortName>
    </recommendedName>
    <alternativeName>
        <fullName evidence="5">Flagellar cap protein</fullName>
    </alternativeName>
</protein>
<organism evidence="8 9">
    <name type="scientific">Aquifex aeolicus</name>
    <dbReference type="NCBI Taxonomy" id="63363"/>
    <lineage>
        <taxon>Bacteria</taxon>
        <taxon>Pseudomonadati</taxon>
        <taxon>Aquificota</taxon>
        <taxon>Aquificia</taxon>
        <taxon>Aquificales</taxon>
        <taxon>Aquificaceae</taxon>
        <taxon>Aquifex</taxon>
    </lineage>
</organism>
<comment type="subunit">
    <text evidence="2 5">Homopentamer.</text>
</comment>